<dbReference type="SMART" id="SM00822">
    <property type="entry name" value="PKS_KR"/>
    <property type="match status" value="1"/>
</dbReference>
<dbReference type="InterPro" id="IPR020841">
    <property type="entry name" value="PKS_Beta-ketoAc_synthase_dom"/>
</dbReference>
<reference evidence="10" key="4">
    <citation type="submission" date="2025-09" db="UniProtKB">
        <authorList>
            <consortium name="Ensembl"/>
        </authorList>
    </citation>
    <scope>IDENTIFICATION</scope>
</reference>
<reference evidence="10" key="3">
    <citation type="submission" date="2025-08" db="UniProtKB">
        <authorList>
            <consortium name="Ensembl"/>
        </authorList>
    </citation>
    <scope>IDENTIFICATION</scope>
</reference>
<dbReference type="Gene3D" id="1.10.1200.10">
    <property type="entry name" value="ACP-like"/>
    <property type="match status" value="1"/>
</dbReference>
<dbReference type="InterPro" id="IPR049552">
    <property type="entry name" value="PKS_DH_N"/>
</dbReference>
<dbReference type="GeneTree" id="ENSGT00940000164060"/>
<dbReference type="InterPro" id="IPR009081">
    <property type="entry name" value="PP-bd_ACP"/>
</dbReference>
<dbReference type="SUPFAM" id="SSF47336">
    <property type="entry name" value="ACP-like"/>
    <property type="match status" value="1"/>
</dbReference>
<dbReference type="CDD" id="cd00833">
    <property type="entry name" value="PKS"/>
    <property type="match status" value="1"/>
</dbReference>
<evidence type="ECO:0000256" key="3">
    <source>
        <dbReference type="ARBA" id="ARBA00022553"/>
    </source>
</evidence>
<dbReference type="GO" id="GO:0006633">
    <property type="term" value="P:fatty acid biosynthetic process"/>
    <property type="evidence" value="ECO:0007669"/>
    <property type="project" value="UniProtKB-UniPathway"/>
</dbReference>
<dbReference type="InterPro" id="IPR016036">
    <property type="entry name" value="Malonyl_transacylase_ACP-bd"/>
</dbReference>
<dbReference type="Proteomes" id="UP000018467">
    <property type="component" value="Unassembled WGS sequence"/>
</dbReference>
<dbReference type="InParanoid" id="W5K186"/>
<dbReference type="Pfam" id="PF16197">
    <property type="entry name" value="KAsynt_C_assoc"/>
    <property type="match status" value="1"/>
</dbReference>
<dbReference type="SUPFAM" id="SSF50129">
    <property type="entry name" value="GroES-like"/>
    <property type="match status" value="1"/>
</dbReference>
<dbReference type="InterPro" id="IPR014043">
    <property type="entry name" value="Acyl_transferase_dom"/>
</dbReference>
<dbReference type="SUPFAM" id="SSF53901">
    <property type="entry name" value="Thiolase-like"/>
    <property type="match status" value="1"/>
</dbReference>
<evidence type="ECO:0000313" key="10">
    <source>
        <dbReference type="Ensembl" id="ENSAMXP00000001346.2"/>
    </source>
</evidence>
<sequence length="2090" mass="230446">MDENTDIAVVGIGCNFPGGEGLENFWTVLVNGRNCAEEIPEERFDLSHWYDPNDKVLGKTQTTKAAFIDGFNEFDHKFFGISEDEANFMDPQQKLLLHCSYRALEDSGIPMEKVSGSRTGVYIGLMNRDYETLLNNSPSTITHFNGTGTAMSIAANRISYTFNLTGPSFAIDSACSSSLVALHSACQAIRQGDCEMALCGGVSCILEPRVFVALSKAKMISPGGTSKPFSNTADGYGRGEGCGILLLKPLKKALHDADHIWGIICKTAVNQDGHAVTPMTRPSIVQQEELLHRIYSAESYRSEVQYIEAHGTGTPVGDPTEAGSISNIIAKARPAGLGPLCIGSVKSNIGHTESAAGVAGLIKVLLMMKHETIVPSVFYSEETSSIDCQALNLRIPSKSEKWHCTGSLGRVAGINSFGFGGTNAHAIIRENTHATAFGLNTQGNSRKLFPLSAATSKSLEMCIADTYQRISTDSRTDIRSLLYTSACKRSHAKHKYRKVFVTTSLSDLEEQLKSNLNNEISPTKPDLRVVFVFCGNGVTYRGMCKQLLREEPIFQEKVMEIENYFQNYRGMSISQKINSFDNDDFSKPEIVQPLLFATQVAIASLLKHWGIRPSAVLGHSMGEVAAAHCAGLLSLEDAVKVIYYRSVLQNKVTGGKMLVVGNIAVPDILKLLPAYTGKVCLAAVNSPVSCVLSGETDAVESVYQLLRTSLKGKNLFLHILEVPAAYHSHMMDPILSQIKDRIGSLDQHEMECELFSTVTGKACCPGDFVTADYWARNIRNPVAFESAVKAVADNKKNVVFVEIGPRRALQRNIVETLGNDTLVLSSVQPDKDLDTLLAAVSRLFELGVCVDWDQFYSGFKSPPTSYPKYQFDCLRKEVYFEEVRQGNEVMARCSHPLICPISKRNNRIIKCNLSVETTPYVWEHKNNGTVIAPGALYVEMAFASLLETVVPKMPLSSLQLTINFQNLLVLSKSSHLLNVQLESFEDKAQFRIQSSVSTVHASGAITYTRGPAVFEHQSIVLDMVLKRCSSIIDGQQVYATLKQAGFEYGSTFRQLNEIHYGEEFKEAVAPVKIPVELLGQLYEHCLHPVVLDYFLQVTSVLGFSNSTVRRGFPSAIGSMVISAPLREEVIIYMRLTQETPEYFEVCGCFTDTTGQILVELKHVRMTLLEDSMNMTDSYFFHNERLAVQASSNICSKPKAVVFEDTLGIASALKPYLHPSSVFFSPADANWSTSPAELEQVAQNGAETILFVCSFQNLSHLKPQSVLEHLVDICELYRQVVLVMRKCKHLLTIHVVTYRSSENTVDHISPGFVLSGLTRACAAELSEISFQLIDLGTVSTEDIEALVYVICSYKSNEYPEVMIRKGQVYSTVITRTPINTTAQCKGSLLSDCFTLQTVSPYAMSCLSAIPNEHEPSVVNLTDGKSVEVQLCKICVHSSDYFPVSISDLKFGRTIYWHELTFQNHQLLALDFSGVVTAVGKDVRNLRVGDHVASCYPTVATSSVVLPENACYKTKKLPFLKDVPCVSYIILAWEILNSALPMAKPKKILAICSTVPESALMKVLAFTANKSGWNVVIEPDLAGLIRNMDQCPVCVLIPPFDQSWLAELGSVASTNHIYVVSDNKDSISCPSSILQNDNESVCFHYPKLGNIFQKSHLRRQNACIYRWLKMMTLDKSILSLPSNIFQITQAEATSHHTQNAGSYFSNKTVPLIVLSNNGSNAGISHIDLLPKTKHLFTQKAVYIVSGGLSGLGFETVKFIAHSGGCCIATLSRNAANEETKLQISRLTKRYGVKILTLQCDVSVSEQVLEAITIIGHKFPSCPIKGVFHSAAVLHDGLLETLDKSIFEKVLRPKVNGALNLHYATVNSKVDYFVCYSSISSFIGNASQANYAAANSFLDTLCHYRRNIGLAGQSINWGPLKLGLLLNKGDFQTFLESKGLMIMEVPEIHEALKHCLLENRPQQVVCKFNFRNLRNNVLSQNASLKGRLTALVEKELESKLVNEPRKNLQSSFDEYIRCMLSNICNVDADELEDETVLATVGIDSMMAMTMQNRMFQETGVNIPLVALLDPNNTVSSLISLFTESNNGCNDVYL</sequence>
<evidence type="ECO:0000256" key="6">
    <source>
        <dbReference type="PROSITE-ProRule" id="PRU01363"/>
    </source>
</evidence>
<dbReference type="SMART" id="SM00827">
    <property type="entry name" value="PKS_AT"/>
    <property type="match status" value="1"/>
</dbReference>
<comment type="catalytic activity">
    <reaction evidence="5">
        <text>holo-[ACP] + malonyl-CoA = malonyl-[ACP] + CoA</text>
        <dbReference type="Rhea" id="RHEA:41792"/>
        <dbReference type="Rhea" id="RHEA-COMP:9623"/>
        <dbReference type="Rhea" id="RHEA-COMP:9685"/>
        <dbReference type="ChEBI" id="CHEBI:57287"/>
        <dbReference type="ChEBI" id="CHEBI:57384"/>
        <dbReference type="ChEBI" id="CHEBI:64479"/>
        <dbReference type="ChEBI" id="CHEBI:78449"/>
        <dbReference type="EC" id="2.3.1.39"/>
    </reaction>
    <physiologicalReaction direction="left-to-right" evidence="5">
        <dbReference type="Rhea" id="RHEA:41793"/>
    </physiologicalReaction>
</comment>
<dbReference type="InterPro" id="IPR016035">
    <property type="entry name" value="Acyl_Trfase/lysoPLipase"/>
</dbReference>
<feature type="region of interest" description="C-terminal hotdog fold" evidence="6">
    <location>
        <begin position="1029"/>
        <end position="1174"/>
    </location>
</feature>
<dbReference type="InterPro" id="IPR049551">
    <property type="entry name" value="PKS_DH_C"/>
</dbReference>
<reference evidence="11" key="1">
    <citation type="submission" date="2013-03" db="EMBL/GenBank/DDBJ databases">
        <authorList>
            <person name="Jeffery W."/>
            <person name="Warren W."/>
            <person name="Wilson R.K."/>
        </authorList>
    </citation>
    <scope>NUCLEOTIDE SEQUENCE</scope>
    <source>
        <strain evidence="11">female</strain>
    </source>
</reference>
<dbReference type="SMART" id="SM00825">
    <property type="entry name" value="PKS_KS"/>
    <property type="match status" value="1"/>
</dbReference>
<evidence type="ECO:0000259" key="7">
    <source>
        <dbReference type="PROSITE" id="PS50075"/>
    </source>
</evidence>
<dbReference type="Pfam" id="PF00109">
    <property type="entry name" value="ketoacyl-synt"/>
    <property type="match status" value="1"/>
</dbReference>
<evidence type="ECO:0000259" key="9">
    <source>
        <dbReference type="PROSITE" id="PS52019"/>
    </source>
</evidence>
<dbReference type="InterPro" id="IPR014031">
    <property type="entry name" value="Ketoacyl_synth_C"/>
</dbReference>
<proteinExistence type="predicted"/>
<dbReference type="Pfam" id="PF21089">
    <property type="entry name" value="PKS_DH_N"/>
    <property type="match status" value="1"/>
</dbReference>
<dbReference type="Pfam" id="PF00698">
    <property type="entry name" value="Acyl_transf_1"/>
    <property type="match status" value="1"/>
</dbReference>
<dbReference type="GO" id="GO:0004315">
    <property type="term" value="F:3-oxoacyl-[acyl-carrier-protein] synthase activity"/>
    <property type="evidence" value="ECO:0007669"/>
    <property type="project" value="InterPro"/>
</dbReference>
<dbReference type="Gene3D" id="3.40.366.10">
    <property type="entry name" value="Malonyl-Coenzyme A Acyl Carrier Protein, domain 2"/>
    <property type="match status" value="1"/>
</dbReference>
<dbReference type="InterPro" id="IPR020807">
    <property type="entry name" value="PKS_DH"/>
</dbReference>
<dbReference type="Gene3D" id="3.30.70.250">
    <property type="entry name" value="Malonyl-CoA ACP transacylase, ACP-binding"/>
    <property type="match status" value="1"/>
</dbReference>
<dbReference type="Pfam" id="PF08659">
    <property type="entry name" value="KR"/>
    <property type="match status" value="1"/>
</dbReference>
<dbReference type="PROSITE" id="PS00606">
    <property type="entry name" value="KS3_1"/>
    <property type="match status" value="1"/>
</dbReference>
<organism evidence="10 11">
    <name type="scientific">Astyanax mexicanus</name>
    <name type="common">Blind cave fish</name>
    <name type="synonym">Astyanax fasciatus mexicanus</name>
    <dbReference type="NCBI Taxonomy" id="7994"/>
    <lineage>
        <taxon>Eukaryota</taxon>
        <taxon>Metazoa</taxon>
        <taxon>Chordata</taxon>
        <taxon>Craniata</taxon>
        <taxon>Vertebrata</taxon>
        <taxon>Euteleostomi</taxon>
        <taxon>Actinopterygii</taxon>
        <taxon>Neopterygii</taxon>
        <taxon>Teleostei</taxon>
        <taxon>Ostariophysi</taxon>
        <taxon>Characiformes</taxon>
        <taxon>Characoidei</taxon>
        <taxon>Acestrorhamphidae</taxon>
        <taxon>Acestrorhamphinae</taxon>
        <taxon>Astyanax</taxon>
    </lineage>
</organism>
<evidence type="ECO:0000256" key="5">
    <source>
        <dbReference type="ARBA" id="ARBA00048404"/>
    </source>
</evidence>
<evidence type="ECO:0000256" key="1">
    <source>
        <dbReference type="ARBA" id="ARBA00005194"/>
    </source>
</evidence>
<dbReference type="InterPro" id="IPR001227">
    <property type="entry name" value="Ac_transferase_dom_sf"/>
</dbReference>
<dbReference type="PANTHER" id="PTHR45681:SF8">
    <property type="entry name" value="CARRIER DOMAIN-CONTAINING PROTEIN"/>
    <property type="match status" value="1"/>
</dbReference>
<dbReference type="CDD" id="cd05274">
    <property type="entry name" value="KR_FAS_SDR_x"/>
    <property type="match status" value="1"/>
</dbReference>
<dbReference type="InterPro" id="IPR013968">
    <property type="entry name" value="PKS_KR"/>
</dbReference>
<evidence type="ECO:0000256" key="4">
    <source>
        <dbReference type="ARBA" id="ARBA00022679"/>
    </source>
</evidence>
<dbReference type="InterPro" id="IPR032821">
    <property type="entry name" value="PKS_assoc"/>
</dbReference>
<dbReference type="InterPro" id="IPR018201">
    <property type="entry name" value="Ketoacyl_synth_AS"/>
</dbReference>
<dbReference type="eggNOG" id="KOG1202">
    <property type="taxonomic scope" value="Eukaryota"/>
</dbReference>
<dbReference type="InterPro" id="IPR011032">
    <property type="entry name" value="GroES-like_sf"/>
</dbReference>
<evidence type="ECO:0000259" key="8">
    <source>
        <dbReference type="PROSITE" id="PS52004"/>
    </source>
</evidence>
<dbReference type="SMART" id="SM00826">
    <property type="entry name" value="PKS_DH"/>
    <property type="match status" value="1"/>
</dbReference>
<dbReference type="SUPFAM" id="SSF51735">
    <property type="entry name" value="NAD(P)-binding Rossmann-fold domains"/>
    <property type="match status" value="1"/>
</dbReference>
<evidence type="ECO:0000256" key="2">
    <source>
        <dbReference type="ARBA" id="ARBA00022450"/>
    </source>
</evidence>
<dbReference type="Gene3D" id="3.90.180.10">
    <property type="entry name" value="Medium-chain alcohol dehydrogenases, catalytic domain"/>
    <property type="match status" value="1"/>
</dbReference>
<dbReference type="PROSITE" id="PS52019">
    <property type="entry name" value="PKS_MFAS_DH"/>
    <property type="match status" value="1"/>
</dbReference>
<dbReference type="SUPFAM" id="SSF55048">
    <property type="entry name" value="Probable ACP-binding domain of malonyl-CoA ACP transacylase"/>
    <property type="match status" value="1"/>
</dbReference>
<feature type="domain" description="Ketosynthase family 3 (KS3)" evidence="8">
    <location>
        <begin position="4"/>
        <end position="430"/>
    </location>
</feature>
<dbReference type="InterPro" id="IPR057326">
    <property type="entry name" value="KR_dom"/>
</dbReference>
<dbReference type="Ensembl" id="ENSAMXT00000001346.2">
    <property type="protein sequence ID" value="ENSAMXP00000001346.2"/>
    <property type="gene ID" value="ENSAMXG00000001318.2"/>
</dbReference>
<dbReference type="HOGENOM" id="CLU_000022_35_2_1"/>
<dbReference type="Gene3D" id="3.10.129.110">
    <property type="entry name" value="Polyketide synthase dehydratase"/>
    <property type="match status" value="1"/>
</dbReference>
<dbReference type="STRING" id="7994.ENSAMXP00000001346"/>
<comment type="pathway">
    <text evidence="1">Lipid metabolism; fatty acid biosynthesis.</text>
</comment>
<dbReference type="InterPro" id="IPR016039">
    <property type="entry name" value="Thiolase-like"/>
</dbReference>
<dbReference type="InterPro" id="IPR049900">
    <property type="entry name" value="PKS_mFAS_DH"/>
</dbReference>
<protein>
    <submittedName>
        <fullName evidence="10">Phthiocerol synthesis polyketide synthase type I PpsC-like</fullName>
    </submittedName>
</protein>
<dbReference type="InterPro" id="IPR036291">
    <property type="entry name" value="NAD(P)-bd_dom_sf"/>
</dbReference>
<dbReference type="PANTHER" id="PTHR45681">
    <property type="entry name" value="POLYKETIDE SYNTHASE 44-RELATED"/>
    <property type="match status" value="1"/>
</dbReference>
<feature type="domain" description="Carrier" evidence="7">
    <location>
        <begin position="2007"/>
        <end position="2082"/>
    </location>
</feature>
<dbReference type="SUPFAM" id="SSF52151">
    <property type="entry name" value="FabD/lysophospholipase-like"/>
    <property type="match status" value="1"/>
</dbReference>
<dbReference type="PROSITE" id="PS50075">
    <property type="entry name" value="CARRIER"/>
    <property type="match status" value="1"/>
</dbReference>
<dbReference type="InterPro" id="IPR014030">
    <property type="entry name" value="Ketoacyl_synth_N"/>
</dbReference>
<dbReference type="InterPro" id="IPR036736">
    <property type="entry name" value="ACP-like_sf"/>
</dbReference>
<reference evidence="11" key="2">
    <citation type="journal article" date="2014" name="Nat. Commun.">
        <title>The cavefish genome reveals candidate genes for eye loss.</title>
        <authorList>
            <person name="McGaugh S.E."/>
            <person name="Gross J.B."/>
            <person name="Aken B."/>
            <person name="Blin M."/>
            <person name="Borowsky R."/>
            <person name="Chalopin D."/>
            <person name="Hinaux H."/>
            <person name="Jeffery W.R."/>
            <person name="Keene A."/>
            <person name="Ma L."/>
            <person name="Minx P."/>
            <person name="Murphy D."/>
            <person name="O'Quin K.E."/>
            <person name="Retaux S."/>
            <person name="Rohner N."/>
            <person name="Searle S.M."/>
            <person name="Stahl B.A."/>
            <person name="Tabin C."/>
            <person name="Volff J.N."/>
            <person name="Yoshizawa M."/>
            <person name="Warren W.C."/>
        </authorList>
    </citation>
    <scope>NUCLEOTIDE SEQUENCE [LARGE SCALE GENOMIC DNA]</scope>
    <source>
        <strain evidence="11">female</strain>
    </source>
</reference>
<dbReference type="InterPro" id="IPR050444">
    <property type="entry name" value="Polyketide_Synthase"/>
</dbReference>
<dbReference type="InterPro" id="IPR042104">
    <property type="entry name" value="PKS_dehydratase_sf"/>
</dbReference>
<dbReference type="Pfam" id="PF14765">
    <property type="entry name" value="PS-DH"/>
    <property type="match status" value="1"/>
</dbReference>
<dbReference type="Pfam" id="PF00550">
    <property type="entry name" value="PP-binding"/>
    <property type="match status" value="1"/>
</dbReference>
<keyword evidence="2" id="KW-0596">Phosphopantetheine</keyword>
<feature type="domain" description="PKS/mFAS DH" evidence="9">
    <location>
        <begin position="895"/>
        <end position="1174"/>
    </location>
</feature>
<dbReference type="Bgee" id="ENSAMXG00000001318">
    <property type="expression patterns" value="Expressed in embryo"/>
</dbReference>
<feature type="active site" description="Proton acceptor; for dehydratase activity" evidence="6">
    <location>
        <position position="924"/>
    </location>
</feature>
<dbReference type="UniPathway" id="UPA00094"/>
<keyword evidence="11" id="KW-1185">Reference proteome</keyword>
<name>W5K186_ASTMX</name>
<evidence type="ECO:0000313" key="11">
    <source>
        <dbReference type="Proteomes" id="UP000018467"/>
    </source>
</evidence>
<dbReference type="PROSITE" id="PS52004">
    <property type="entry name" value="KS3_2"/>
    <property type="match status" value="1"/>
</dbReference>
<dbReference type="Gene3D" id="3.30.70.3290">
    <property type="match status" value="1"/>
</dbReference>
<dbReference type="Pfam" id="PF02801">
    <property type="entry name" value="Ketoacyl-synt_C"/>
    <property type="match status" value="1"/>
</dbReference>
<keyword evidence="3" id="KW-0597">Phosphoprotein</keyword>
<dbReference type="Gene3D" id="3.40.50.720">
    <property type="entry name" value="NAD(P)-binding Rossmann-like Domain"/>
    <property type="match status" value="1"/>
</dbReference>
<accession>W5K186</accession>
<feature type="active site" description="Proton donor; for dehydratase activity" evidence="6">
    <location>
        <position position="1092"/>
    </location>
</feature>
<dbReference type="Gene3D" id="3.40.47.10">
    <property type="match status" value="1"/>
</dbReference>
<keyword evidence="4" id="KW-0808">Transferase</keyword>
<dbReference type="GO" id="GO:0004314">
    <property type="term" value="F:[acyl-carrier-protein] S-malonyltransferase activity"/>
    <property type="evidence" value="ECO:0007669"/>
    <property type="project" value="UniProtKB-EC"/>
</dbReference>
<feature type="region of interest" description="N-terminal hotdog fold" evidence="6">
    <location>
        <begin position="895"/>
        <end position="1012"/>
    </location>
</feature>